<sequence>MESPFRREIYGLKKASSNSLVSSTREIKKIEPDILDKIRDNIPFLKKLDHLPLGLQSTIKGGMNLSRTFNISLETVLFSKFQETDMATKSNLEGEIKVKITTEIKPSIKDKIKENMIIIYIRHQ</sequence>
<comment type="caution">
    <text evidence="1">The sequence shown here is derived from an EMBL/GenBank/DDBJ whole genome shotgun (WGS) entry which is preliminary data.</text>
</comment>
<dbReference type="EMBL" id="JWZT01000510">
    <property type="protein sequence ID" value="KII74195.1"/>
    <property type="molecule type" value="Genomic_DNA"/>
</dbReference>
<dbReference type="AlphaFoldDB" id="A0A0C2ND24"/>
<evidence type="ECO:0000313" key="1">
    <source>
        <dbReference type="EMBL" id="KII74195.1"/>
    </source>
</evidence>
<proteinExistence type="predicted"/>
<reference evidence="1 2" key="1">
    <citation type="journal article" date="2014" name="Genome Biol. Evol.">
        <title>The genome of the myxosporean Thelohanellus kitauei shows adaptations to nutrient acquisition within its fish host.</title>
        <authorList>
            <person name="Yang Y."/>
            <person name="Xiong J."/>
            <person name="Zhou Z."/>
            <person name="Huo F."/>
            <person name="Miao W."/>
            <person name="Ran C."/>
            <person name="Liu Y."/>
            <person name="Zhang J."/>
            <person name="Feng J."/>
            <person name="Wang M."/>
            <person name="Wang M."/>
            <person name="Wang L."/>
            <person name="Yao B."/>
        </authorList>
    </citation>
    <scope>NUCLEOTIDE SEQUENCE [LARGE SCALE GENOMIC DNA]</scope>
    <source>
        <strain evidence="1">Wuqing</strain>
    </source>
</reference>
<keyword evidence="2" id="KW-1185">Reference proteome</keyword>
<evidence type="ECO:0000313" key="2">
    <source>
        <dbReference type="Proteomes" id="UP000031668"/>
    </source>
</evidence>
<organism evidence="1 2">
    <name type="scientific">Thelohanellus kitauei</name>
    <name type="common">Myxosporean</name>
    <dbReference type="NCBI Taxonomy" id="669202"/>
    <lineage>
        <taxon>Eukaryota</taxon>
        <taxon>Metazoa</taxon>
        <taxon>Cnidaria</taxon>
        <taxon>Myxozoa</taxon>
        <taxon>Myxosporea</taxon>
        <taxon>Bivalvulida</taxon>
        <taxon>Platysporina</taxon>
        <taxon>Myxobolidae</taxon>
        <taxon>Thelohanellus</taxon>
    </lineage>
</organism>
<gene>
    <name evidence="1" type="ORF">RF11_00569</name>
</gene>
<name>A0A0C2ND24_THEKT</name>
<accession>A0A0C2ND24</accession>
<protein>
    <submittedName>
        <fullName evidence="1">Uncharacterized protein</fullName>
    </submittedName>
</protein>
<dbReference type="Proteomes" id="UP000031668">
    <property type="component" value="Unassembled WGS sequence"/>
</dbReference>